<feature type="binding site" evidence="7">
    <location>
        <position position="71"/>
    </location>
    <ligand>
        <name>Fe-coproporphyrin III</name>
        <dbReference type="ChEBI" id="CHEBI:68438"/>
    </ligand>
</feature>
<dbReference type="GeneID" id="303305499"/>
<evidence type="ECO:0000256" key="5">
    <source>
        <dbReference type="ARBA" id="ARBA00023244"/>
    </source>
</evidence>
<comment type="subcellular location">
    <subcellularLocation>
        <location evidence="7">Cytoplasm</location>
    </subcellularLocation>
</comment>
<dbReference type="InterPro" id="IPR033659">
    <property type="entry name" value="Ferrochelatase_N"/>
</dbReference>
<evidence type="ECO:0000313" key="9">
    <source>
        <dbReference type="EMBL" id="GGJ70508.1"/>
    </source>
</evidence>
<feature type="binding site" evidence="7">
    <location>
        <position position="140"/>
    </location>
    <ligand>
        <name>Fe-coproporphyrin III</name>
        <dbReference type="ChEBI" id="CHEBI:68438"/>
    </ligand>
</feature>
<keyword evidence="10" id="KW-1185">Reference proteome</keyword>
<name>A0ABQ2DSA4_9MICC</name>
<comment type="caution">
    <text evidence="7">Lacks conserved residue(s) required for the propagation of feature annotation.</text>
</comment>
<evidence type="ECO:0000313" key="10">
    <source>
        <dbReference type="Proteomes" id="UP000606115"/>
    </source>
</evidence>
<comment type="caution">
    <text evidence="9">The sequence shown here is derived from an EMBL/GenBank/DDBJ whole genome shotgun (WGS) entry which is preliminary data.</text>
</comment>
<proteinExistence type="inferred from homology"/>
<dbReference type="PANTHER" id="PTHR11108">
    <property type="entry name" value="FERROCHELATASE"/>
    <property type="match status" value="1"/>
</dbReference>
<dbReference type="EMBL" id="BMKX01000009">
    <property type="protein sequence ID" value="GGJ70508.1"/>
    <property type="molecule type" value="Genomic_DNA"/>
</dbReference>
<organism evidence="9 10">
    <name type="scientific">Glutamicibacter ardleyensis</name>
    <dbReference type="NCBI Taxonomy" id="225894"/>
    <lineage>
        <taxon>Bacteria</taxon>
        <taxon>Bacillati</taxon>
        <taxon>Actinomycetota</taxon>
        <taxon>Actinomycetes</taxon>
        <taxon>Micrococcales</taxon>
        <taxon>Micrococcaceae</taxon>
        <taxon>Glutamicibacter</taxon>
    </lineage>
</organism>
<gene>
    <name evidence="9" type="primary">hemH</name>
    <name evidence="7" type="synonym">cpfC</name>
    <name evidence="9" type="ORF">GCM10007173_31640</name>
</gene>
<keyword evidence="5 7" id="KW-0627">Porphyrin biosynthesis</keyword>
<dbReference type="CDD" id="cd03411">
    <property type="entry name" value="Ferrochelatase_N"/>
    <property type="match status" value="1"/>
</dbReference>
<dbReference type="CDD" id="cd00419">
    <property type="entry name" value="Ferrochelatase_C"/>
    <property type="match status" value="1"/>
</dbReference>
<sequence length="401" mass="43198">MTQDFDPRTGYDANGQMVPKAYDAILLSSFGGPEGQDDVIPFLRNVTAGRGIPDERLEEVAVHYRKNGGVSPINGQNRALLAALEAELAARDINIPVYWGNRNWHPFVNDTLKNIAADGHRKVLLMGTGAYTGYSACRQYREDLGMGLRETGLEGVLEVDKLRQFFDTPAFVQPFIEGLSTSLAEVRAQLSAKNQNDAKIKIVFVTHSIPMSDANAAGPAQLRATASENLYTAQHRAVAEHILANVPEAQGLEHSLVYQSRSGAPHVPWLEPDINDALQADADAGVAGVVVVPIGFISDHMEVLWDLDTEAKDSCAQLGLAFSRAATPGTHHAFVSGLVDLVEERLADANGEALRDGRISVVTGGPWFDVCRPNCCEKRALDGTLRPTIAGVDSEVGVPAP</sequence>
<dbReference type="EC" id="4.99.1.9" evidence="7"/>
<dbReference type="SUPFAM" id="SSF53800">
    <property type="entry name" value="Chelatase"/>
    <property type="match status" value="1"/>
</dbReference>
<keyword evidence="2 7" id="KW-0408">Iron</keyword>
<evidence type="ECO:0000256" key="2">
    <source>
        <dbReference type="ARBA" id="ARBA00023004"/>
    </source>
</evidence>
<dbReference type="RefSeq" id="WP_229677186.1">
    <property type="nucleotide sequence ID" value="NZ_BMKX01000009.1"/>
</dbReference>
<feature type="binding site" evidence="7">
    <location>
        <position position="302"/>
    </location>
    <ligand>
        <name>Fe(2+)</name>
        <dbReference type="ChEBI" id="CHEBI:29033"/>
    </ligand>
</feature>
<dbReference type="NCBIfam" id="NF000689">
    <property type="entry name" value="PRK00035.2-1"/>
    <property type="match status" value="1"/>
</dbReference>
<comment type="function">
    <text evidence="7">Involved in coproporphyrin-dependent heme b biosynthesis. Catalyzes the insertion of ferrous iron into coproporphyrin III to form Fe-coproporphyrin III.</text>
</comment>
<dbReference type="Proteomes" id="UP000606115">
    <property type="component" value="Unassembled WGS sequence"/>
</dbReference>
<dbReference type="Pfam" id="PF00762">
    <property type="entry name" value="Ferrochelatase"/>
    <property type="match status" value="1"/>
</dbReference>
<accession>A0ABQ2DSA4</accession>
<dbReference type="PANTHER" id="PTHR11108:SF1">
    <property type="entry name" value="FERROCHELATASE, MITOCHONDRIAL"/>
    <property type="match status" value="1"/>
</dbReference>
<keyword evidence="7" id="KW-0963">Cytoplasm</keyword>
<evidence type="ECO:0000256" key="6">
    <source>
        <dbReference type="ARBA" id="ARBA00024536"/>
    </source>
</evidence>
<keyword evidence="4 7" id="KW-0456">Lyase</keyword>
<dbReference type="HAMAP" id="MF_00323">
    <property type="entry name" value="Ferrochelatase"/>
    <property type="match status" value="1"/>
</dbReference>
<evidence type="ECO:0000256" key="8">
    <source>
        <dbReference type="RuleBase" id="RU004185"/>
    </source>
</evidence>
<comment type="catalytic activity">
    <reaction evidence="6">
        <text>Fe-coproporphyrin III + 2 H(+) = coproporphyrin III + Fe(2+)</text>
        <dbReference type="Rhea" id="RHEA:49572"/>
        <dbReference type="ChEBI" id="CHEBI:15378"/>
        <dbReference type="ChEBI" id="CHEBI:29033"/>
        <dbReference type="ChEBI" id="CHEBI:68438"/>
        <dbReference type="ChEBI" id="CHEBI:131725"/>
        <dbReference type="EC" id="4.99.1.9"/>
    </reaction>
    <physiologicalReaction direction="right-to-left" evidence="6">
        <dbReference type="Rhea" id="RHEA:49574"/>
    </physiologicalReaction>
</comment>
<evidence type="ECO:0000256" key="3">
    <source>
        <dbReference type="ARBA" id="ARBA00023133"/>
    </source>
</evidence>
<evidence type="ECO:0000256" key="7">
    <source>
        <dbReference type="HAMAP-Rule" id="MF_00323"/>
    </source>
</evidence>
<comment type="pathway">
    <text evidence="1 7">Porphyrin-containing compound metabolism; protoheme biosynthesis.</text>
</comment>
<protein>
    <recommendedName>
        <fullName evidence="7">Coproporphyrin III ferrochelatase</fullName>
        <ecNumber evidence="7">4.99.1.9</ecNumber>
    </recommendedName>
</protein>
<keyword evidence="3 7" id="KW-0350">Heme biosynthesis</keyword>
<reference evidence="10" key="1">
    <citation type="journal article" date="2019" name="Int. J. Syst. Evol. Microbiol.">
        <title>The Global Catalogue of Microorganisms (GCM) 10K type strain sequencing project: providing services to taxonomists for standard genome sequencing and annotation.</title>
        <authorList>
            <consortium name="The Broad Institute Genomics Platform"/>
            <consortium name="The Broad Institute Genome Sequencing Center for Infectious Disease"/>
            <person name="Wu L."/>
            <person name="Ma J."/>
        </authorList>
    </citation>
    <scope>NUCLEOTIDE SEQUENCE [LARGE SCALE GENOMIC DNA]</scope>
    <source>
        <strain evidence="10">CGMCC 1.3685</strain>
    </source>
</reference>
<dbReference type="InterPro" id="IPR001015">
    <property type="entry name" value="Ferrochelatase"/>
</dbReference>
<evidence type="ECO:0000256" key="1">
    <source>
        <dbReference type="ARBA" id="ARBA00004744"/>
    </source>
</evidence>
<keyword evidence="7" id="KW-0479">Metal-binding</keyword>
<evidence type="ECO:0000256" key="4">
    <source>
        <dbReference type="ARBA" id="ARBA00023239"/>
    </source>
</evidence>
<dbReference type="Gene3D" id="3.40.50.1400">
    <property type="match status" value="2"/>
</dbReference>
<comment type="similarity">
    <text evidence="7 8">Belongs to the ferrochelatase family.</text>
</comment>
<feature type="binding site" evidence="7">
    <location>
        <position position="207"/>
    </location>
    <ligand>
        <name>Fe(2+)</name>
        <dbReference type="ChEBI" id="CHEBI:29033"/>
    </ligand>
</feature>
<dbReference type="InterPro" id="IPR033644">
    <property type="entry name" value="Ferrochelatase_C"/>
</dbReference>